<comment type="caution">
    <text evidence="2">The sequence shown here is derived from an EMBL/GenBank/DDBJ whole genome shotgun (WGS) entry which is preliminary data.</text>
</comment>
<dbReference type="CDD" id="cd06587">
    <property type="entry name" value="VOC"/>
    <property type="match status" value="1"/>
</dbReference>
<dbReference type="RefSeq" id="WP_057611326.1">
    <property type="nucleotide sequence ID" value="NZ_CP107731.1"/>
</dbReference>
<dbReference type="AlphaFoldDB" id="A0A117R3P3"/>
<dbReference type="InterPro" id="IPR041581">
    <property type="entry name" value="Glyoxalase_6"/>
</dbReference>
<dbReference type="Pfam" id="PF18029">
    <property type="entry name" value="Glyoxalase_6"/>
    <property type="match status" value="1"/>
</dbReference>
<accession>A0A117R3P3</accession>
<dbReference type="STRING" id="58343.AQJ46_20400"/>
<protein>
    <submittedName>
        <fullName evidence="2">Glyoxalase</fullName>
    </submittedName>
</protein>
<dbReference type="PANTHER" id="PTHR35908:SF1">
    <property type="entry name" value="CONSERVED PROTEIN"/>
    <property type="match status" value="1"/>
</dbReference>
<name>A0A117R3P3_9ACTN</name>
<evidence type="ECO:0000313" key="3">
    <source>
        <dbReference type="Proteomes" id="UP000053669"/>
    </source>
</evidence>
<organism evidence="2 3">
    <name type="scientific">Streptomyces canus</name>
    <dbReference type="NCBI Taxonomy" id="58343"/>
    <lineage>
        <taxon>Bacteria</taxon>
        <taxon>Bacillati</taxon>
        <taxon>Actinomycetota</taxon>
        <taxon>Actinomycetes</taxon>
        <taxon>Kitasatosporales</taxon>
        <taxon>Streptomycetaceae</taxon>
        <taxon>Streptomyces</taxon>
        <taxon>Streptomyces aurantiacus group</taxon>
    </lineage>
</organism>
<sequence length="122" mass="13582">MTSTIRHVTIDCADAYAVAAFWSQALGQPLHEEDRPGDEEALIEEAGLLFVTVPETKTVKNRLHFDLQPQDRTRDEEVARLLTLGATLIDDQRTGDGMGWVVLADPEGNEFCVERSAAEREN</sequence>
<dbReference type="EMBL" id="LMWU01000019">
    <property type="protein sequence ID" value="KUN69313.1"/>
    <property type="molecule type" value="Genomic_DNA"/>
</dbReference>
<evidence type="ECO:0000259" key="1">
    <source>
        <dbReference type="Pfam" id="PF18029"/>
    </source>
</evidence>
<dbReference type="SUPFAM" id="SSF54593">
    <property type="entry name" value="Glyoxalase/Bleomycin resistance protein/Dihydroxybiphenyl dioxygenase"/>
    <property type="match status" value="1"/>
</dbReference>
<gene>
    <name evidence="2" type="ORF">AQJ46_20400</name>
</gene>
<proteinExistence type="predicted"/>
<dbReference type="PANTHER" id="PTHR35908">
    <property type="entry name" value="HYPOTHETICAL FUSION PROTEIN"/>
    <property type="match status" value="1"/>
</dbReference>
<dbReference type="InterPro" id="IPR029068">
    <property type="entry name" value="Glyas_Bleomycin-R_OHBP_Dase"/>
</dbReference>
<dbReference type="Gene3D" id="3.10.180.10">
    <property type="entry name" value="2,3-Dihydroxybiphenyl 1,2-Dioxygenase, domain 1"/>
    <property type="match status" value="1"/>
</dbReference>
<dbReference type="Proteomes" id="UP000053669">
    <property type="component" value="Unassembled WGS sequence"/>
</dbReference>
<reference evidence="2 3" key="1">
    <citation type="submission" date="2015-10" db="EMBL/GenBank/DDBJ databases">
        <title>Draft genome sequence of Streptomyces canus DSM 40017, type strain for the species Streptomyces canus.</title>
        <authorList>
            <person name="Ruckert C."/>
            <person name="Winkler A."/>
            <person name="Kalinowski J."/>
            <person name="Kampfer P."/>
            <person name="Glaeser S."/>
        </authorList>
    </citation>
    <scope>NUCLEOTIDE SEQUENCE [LARGE SCALE GENOMIC DNA]</scope>
    <source>
        <strain evidence="2 3">DSM 40017</strain>
    </source>
</reference>
<evidence type="ECO:0000313" key="2">
    <source>
        <dbReference type="EMBL" id="KUN69313.1"/>
    </source>
</evidence>
<feature type="domain" description="Glyoxalase-like" evidence="1">
    <location>
        <begin position="7"/>
        <end position="113"/>
    </location>
</feature>